<evidence type="ECO:0000259" key="1">
    <source>
        <dbReference type="PROSITE" id="PS50011"/>
    </source>
</evidence>
<gene>
    <name evidence="2" type="ORF">BOTBODRAFT_110451</name>
</gene>
<accession>A0A067MQS5</accession>
<dbReference type="GO" id="GO:0004672">
    <property type="term" value="F:protein kinase activity"/>
    <property type="evidence" value="ECO:0007669"/>
    <property type="project" value="InterPro"/>
</dbReference>
<evidence type="ECO:0000313" key="2">
    <source>
        <dbReference type="EMBL" id="KDQ14222.1"/>
    </source>
</evidence>
<feature type="non-terminal residue" evidence="2">
    <location>
        <position position="1"/>
    </location>
</feature>
<dbReference type="SUPFAM" id="SSF56112">
    <property type="entry name" value="Protein kinase-like (PK-like)"/>
    <property type="match status" value="1"/>
</dbReference>
<feature type="domain" description="Protein kinase" evidence="1">
    <location>
        <begin position="1"/>
        <end position="330"/>
    </location>
</feature>
<reference evidence="3" key="1">
    <citation type="journal article" date="2014" name="Proc. Natl. Acad. Sci. U.S.A.">
        <title>Extensive sampling of basidiomycete genomes demonstrates inadequacy of the white-rot/brown-rot paradigm for wood decay fungi.</title>
        <authorList>
            <person name="Riley R."/>
            <person name="Salamov A.A."/>
            <person name="Brown D.W."/>
            <person name="Nagy L.G."/>
            <person name="Floudas D."/>
            <person name="Held B.W."/>
            <person name="Levasseur A."/>
            <person name="Lombard V."/>
            <person name="Morin E."/>
            <person name="Otillar R."/>
            <person name="Lindquist E.A."/>
            <person name="Sun H."/>
            <person name="LaButti K.M."/>
            <person name="Schmutz J."/>
            <person name="Jabbour D."/>
            <person name="Luo H."/>
            <person name="Baker S.E."/>
            <person name="Pisabarro A.G."/>
            <person name="Walton J.D."/>
            <person name="Blanchette R.A."/>
            <person name="Henrissat B."/>
            <person name="Martin F."/>
            <person name="Cullen D."/>
            <person name="Hibbett D.S."/>
            <person name="Grigoriev I.V."/>
        </authorList>
    </citation>
    <scope>NUCLEOTIDE SEQUENCE [LARGE SCALE GENOMIC DNA]</scope>
    <source>
        <strain evidence="3">FD-172 SS1</strain>
    </source>
</reference>
<dbReference type="PANTHER" id="PTHR44167:SF24">
    <property type="entry name" value="SERINE_THREONINE-PROTEIN KINASE CHK2"/>
    <property type="match status" value="1"/>
</dbReference>
<dbReference type="EMBL" id="KL198039">
    <property type="protein sequence ID" value="KDQ14222.1"/>
    <property type="molecule type" value="Genomic_DNA"/>
</dbReference>
<dbReference type="InParanoid" id="A0A067MQS5"/>
<dbReference type="AlphaFoldDB" id="A0A067MQS5"/>
<dbReference type="Gene3D" id="1.10.510.10">
    <property type="entry name" value="Transferase(Phosphotransferase) domain 1"/>
    <property type="match status" value="1"/>
</dbReference>
<dbReference type="HOGENOM" id="CLU_042818_0_0_1"/>
<protein>
    <recommendedName>
        <fullName evidence="1">Protein kinase domain-containing protein</fullName>
    </recommendedName>
</protein>
<dbReference type="InterPro" id="IPR000719">
    <property type="entry name" value="Prot_kinase_dom"/>
</dbReference>
<dbReference type="InterPro" id="IPR011009">
    <property type="entry name" value="Kinase-like_dom_sf"/>
</dbReference>
<dbReference type="GO" id="GO:0005524">
    <property type="term" value="F:ATP binding"/>
    <property type="evidence" value="ECO:0007669"/>
    <property type="project" value="InterPro"/>
</dbReference>
<dbReference type="Pfam" id="PF00069">
    <property type="entry name" value="Pkinase"/>
    <property type="match status" value="1"/>
</dbReference>
<dbReference type="PROSITE" id="PS00108">
    <property type="entry name" value="PROTEIN_KINASE_ST"/>
    <property type="match status" value="1"/>
</dbReference>
<dbReference type="STRING" id="930990.A0A067MQS5"/>
<evidence type="ECO:0000313" key="3">
    <source>
        <dbReference type="Proteomes" id="UP000027195"/>
    </source>
</evidence>
<sequence>GRVICAQDRQHRQVAIKLMKIDSKEYRILRVLSKEPLLFSAESFGCVIPPIDFLEMGEHCFVVMPRWGDSATWPWFSTVREALDYMRSLLKGLCFLHERLIAHRDIKLSNILMNHIGRFEQIHKNPFRKQLRHEGRALYALLDFDCAVMFPRTSTPAERRLPGRESFIFGGNYSYDTAQGELDYDPFAYDVAALGQLFCENFQQLAPITHFLAPFIDRMMTRDIAKRYTAAQALLVFDDFCSRLSPWQLDTAPPPIDDRCDPENHETWARLPEDFVQQWSSHREPKLPLSTKVLRWICMQPLGYRVVQWARRICAVFTARPSLKAYGRSV</sequence>
<organism evidence="2 3">
    <name type="scientific">Botryobasidium botryosum (strain FD-172 SS1)</name>
    <dbReference type="NCBI Taxonomy" id="930990"/>
    <lineage>
        <taxon>Eukaryota</taxon>
        <taxon>Fungi</taxon>
        <taxon>Dikarya</taxon>
        <taxon>Basidiomycota</taxon>
        <taxon>Agaricomycotina</taxon>
        <taxon>Agaricomycetes</taxon>
        <taxon>Cantharellales</taxon>
        <taxon>Botryobasidiaceae</taxon>
        <taxon>Botryobasidium</taxon>
    </lineage>
</organism>
<dbReference type="PROSITE" id="PS50011">
    <property type="entry name" value="PROTEIN_KINASE_DOM"/>
    <property type="match status" value="1"/>
</dbReference>
<keyword evidence="3" id="KW-1185">Reference proteome</keyword>
<dbReference type="Proteomes" id="UP000027195">
    <property type="component" value="Unassembled WGS sequence"/>
</dbReference>
<dbReference type="OrthoDB" id="2722301at2759"/>
<dbReference type="PANTHER" id="PTHR44167">
    <property type="entry name" value="OVARIAN-SPECIFIC SERINE/THREONINE-PROTEIN KINASE LOK-RELATED"/>
    <property type="match status" value="1"/>
</dbReference>
<name>A0A067MQS5_BOTB1</name>
<dbReference type="InterPro" id="IPR008271">
    <property type="entry name" value="Ser/Thr_kinase_AS"/>
</dbReference>
<dbReference type="SMART" id="SM00220">
    <property type="entry name" value="S_TKc"/>
    <property type="match status" value="1"/>
</dbReference>
<proteinExistence type="predicted"/>